<dbReference type="Pfam" id="PF03279">
    <property type="entry name" value="Lip_A_acyltrans"/>
    <property type="match status" value="1"/>
</dbReference>
<evidence type="ECO:0000256" key="5">
    <source>
        <dbReference type="ARBA" id="ARBA00023136"/>
    </source>
</evidence>
<evidence type="ECO:0000256" key="2">
    <source>
        <dbReference type="ARBA" id="ARBA00022475"/>
    </source>
</evidence>
<proteinExistence type="predicted"/>
<evidence type="ECO:0000256" key="1">
    <source>
        <dbReference type="ARBA" id="ARBA00004533"/>
    </source>
</evidence>
<name>A0A4P6UHC7_9BURK</name>
<dbReference type="PANTHER" id="PTHR30606:SF9">
    <property type="entry name" value="LIPID A BIOSYNTHESIS LAUROYLTRANSFERASE"/>
    <property type="match status" value="1"/>
</dbReference>
<keyword evidence="6 8" id="KW-0012">Acyltransferase</keyword>
<reference evidence="8 9" key="1">
    <citation type="submission" date="2018-07" db="EMBL/GenBank/DDBJ databases">
        <title>Exploring interactions and the metabolic potential of the ultra-small soil bacteria Hylemonella gracilis.</title>
        <authorList>
            <person name="Tyc O."/>
            <person name="Kulkarni P."/>
            <person name="Gawehns F."/>
            <person name="Hundscheid M."/>
            <person name="Zweers H."/>
            <person name="Garbeva P."/>
        </authorList>
    </citation>
    <scope>NUCLEOTIDE SEQUENCE [LARGE SCALE GENOMIC DNA]</scope>
    <source>
        <strain evidence="8 9">NS1</strain>
    </source>
</reference>
<keyword evidence="4 8" id="KW-0808">Transferase</keyword>
<evidence type="ECO:0000256" key="6">
    <source>
        <dbReference type="ARBA" id="ARBA00023315"/>
    </source>
</evidence>
<dbReference type="EMBL" id="CP031395">
    <property type="protein sequence ID" value="QBK04698.1"/>
    <property type="molecule type" value="Genomic_DNA"/>
</dbReference>
<evidence type="ECO:0000313" key="8">
    <source>
        <dbReference type="EMBL" id="QBK04698.1"/>
    </source>
</evidence>
<dbReference type="GO" id="GO:0016746">
    <property type="term" value="F:acyltransferase activity"/>
    <property type="evidence" value="ECO:0007669"/>
    <property type="project" value="UniProtKB-KW"/>
</dbReference>
<dbReference type="AlphaFoldDB" id="A0A4P6UHC7"/>
<dbReference type="PIRSF" id="PIRSF026649">
    <property type="entry name" value="MsbB"/>
    <property type="match status" value="1"/>
</dbReference>
<dbReference type="OrthoDB" id="9803456at2"/>
<keyword evidence="7" id="KW-0812">Transmembrane</keyword>
<dbReference type="Proteomes" id="UP000292939">
    <property type="component" value="Chromosome"/>
</dbReference>
<dbReference type="PANTHER" id="PTHR30606">
    <property type="entry name" value="LIPID A BIOSYNTHESIS LAUROYL ACYLTRANSFERASE"/>
    <property type="match status" value="1"/>
</dbReference>
<organism evidence="8 9">
    <name type="scientific">Hylemonella gracilis</name>
    <dbReference type="NCBI Taxonomy" id="80880"/>
    <lineage>
        <taxon>Bacteria</taxon>
        <taxon>Pseudomonadati</taxon>
        <taxon>Pseudomonadota</taxon>
        <taxon>Betaproteobacteria</taxon>
        <taxon>Burkholderiales</taxon>
        <taxon>Comamonadaceae</taxon>
        <taxon>Hylemonella</taxon>
    </lineage>
</organism>
<keyword evidence="2" id="KW-1003">Cell membrane</keyword>
<sequence>MWARLGIECLRLIALLPLSCVRGLGSVLGLLLYVFVGSRRRIVMTNLALCFPDQPLAQRRRWARACCVYFAQTLLDRAWLWHGKSDVVSRRLRLTGAVHDLQGDAPTVIFAPHFFGLDAAGAAVSQQINRPIASIYMPQRNKVADAWLRKGRMRFGDVRLFERKDGSLKSIVATLRAGGLLYLLPDMNYGRKDSVFVPFFGVNTATVPSLPRFARLGKAKVVPVTARLTKIGYDIEVHPAWTDYPTDDEAADTAYMNRWLEGVIATMPAQYYWVHKRFKTRPKGDKKKMY</sequence>
<gene>
    <name evidence="8" type="ORF">DW355_07845</name>
</gene>
<dbReference type="KEGG" id="hgr:DW355_07845"/>
<keyword evidence="7" id="KW-1133">Transmembrane helix</keyword>
<dbReference type="CDD" id="cd07984">
    <property type="entry name" value="LPLAT_LABLAT-like"/>
    <property type="match status" value="1"/>
</dbReference>
<evidence type="ECO:0000256" key="4">
    <source>
        <dbReference type="ARBA" id="ARBA00022679"/>
    </source>
</evidence>
<feature type="transmembrane region" description="Helical" evidence="7">
    <location>
        <begin position="12"/>
        <end position="36"/>
    </location>
</feature>
<evidence type="ECO:0000313" key="9">
    <source>
        <dbReference type="Proteomes" id="UP000292939"/>
    </source>
</evidence>
<dbReference type="InterPro" id="IPR004960">
    <property type="entry name" value="LipA_acyltrans"/>
</dbReference>
<accession>A0A4P6UHC7</accession>
<keyword evidence="3" id="KW-0997">Cell inner membrane</keyword>
<dbReference type="RefSeq" id="WP_131282483.1">
    <property type="nucleotide sequence ID" value="NZ_CP031395.1"/>
</dbReference>
<dbReference type="GO" id="GO:0009247">
    <property type="term" value="P:glycolipid biosynthetic process"/>
    <property type="evidence" value="ECO:0007669"/>
    <property type="project" value="UniProtKB-ARBA"/>
</dbReference>
<keyword evidence="5 7" id="KW-0472">Membrane</keyword>
<protein>
    <submittedName>
        <fullName evidence="8">Lipid A biosynthesis acyltransferase</fullName>
    </submittedName>
</protein>
<dbReference type="GO" id="GO:0005886">
    <property type="term" value="C:plasma membrane"/>
    <property type="evidence" value="ECO:0007669"/>
    <property type="project" value="UniProtKB-SubCell"/>
</dbReference>
<evidence type="ECO:0000256" key="7">
    <source>
        <dbReference type="SAM" id="Phobius"/>
    </source>
</evidence>
<evidence type="ECO:0000256" key="3">
    <source>
        <dbReference type="ARBA" id="ARBA00022519"/>
    </source>
</evidence>
<comment type="subcellular location">
    <subcellularLocation>
        <location evidence="1">Cell inner membrane</location>
    </subcellularLocation>
</comment>